<comment type="catalytic activity">
    <reaction evidence="7">
        <text>a 2'-deoxyadenosine in DNA + S-adenosyl-L-methionine = an N(6)-methyl-2'-deoxyadenosine in DNA + S-adenosyl-L-homocysteine + H(+)</text>
        <dbReference type="Rhea" id="RHEA:15197"/>
        <dbReference type="Rhea" id="RHEA-COMP:12418"/>
        <dbReference type="Rhea" id="RHEA-COMP:12419"/>
        <dbReference type="ChEBI" id="CHEBI:15378"/>
        <dbReference type="ChEBI" id="CHEBI:57856"/>
        <dbReference type="ChEBI" id="CHEBI:59789"/>
        <dbReference type="ChEBI" id="CHEBI:90615"/>
        <dbReference type="ChEBI" id="CHEBI:90616"/>
        <dbReference type="EC" id="2.1.1.72"/>
    </reaction>
</comment>
<evidence type="ECO:0000256" key="1">
    <source>
        <dbReference type="ARBA" id="ARBA00011900"/>
    </source>
</evidence>
<organism evidence="11 12">
    <name type="scientific">Eiseniibacteriota bacterium</name>
    <dbReference type="NCBI Taxonomy" id="2212470"/>
    <lineage>
        <taxon>Bacteria</taxon>
        <taxon>Candidatus Eiseniibacteriota</taxon>
    </lineage>
</organism>
<evidence type="ECO:0000256" key="6">
    <source>
        <dbReference type="ARBA" id="ARBA00023125"/>
    </source>
</evidence>
<dbReference type="EMBL" id="JAGQHS010000056">
    <property type="protein sequence ID" value="MCA9756511.1"/>
    <property type="molecule type" value="Genomic_DNA"/>
</dbReference>
<dbReference type="InterPro" id="IPR025931">
    <property type="entry name" value="TaqI_C"/>
</dbReference>
<evidence type="ECO:0000256" key="4">
    <source>
        <dbReference type="ARBA" id="ARBA00022691"/>
    </source>
</evidence>
<dbReference type="GO" id="GO:0009007">
    <property type="term" value="F:site-specific DNA-methyltransferase (adenine-specific) activity"/>
    <property type="evidence" value="ECO:0007669"/>
    <property type="project" value="UniProtKB-EC"/>
</dbReference>
<dbReference type="Pfam" id="PF12950">
    <property type="entry name" value="TaqI_C"/>
    <property type="match status" value="1"/>
</dbReference>
<dbReference type="InterPro" id="IPR011639">
    <property type="entry name" value="MethylTrfase_TaqI-like_dom"/>
</dbReference>
<reference evidence="11" key="2">
    <citation type="journal article" date="2021" name="Microbiome">
        <title>Successional dynamics and alternative stable states in a saline activated sludge microbial community over 9 years.</title>
        <authorList>
            <person name="Wang Y."/>
            <person name="Ye J."/>
            <person name="Ju F."/>
            <person name="Liu L."/>
            <person name="Boyd J.A."/>
            <person name="Deng Y."/>
            <person name="Parks D.H."/>
            <person name="Jiang X."/>
            <person name="Yin X."/>
            <person name="Woodcroft B.J."/>
            <person name="Tyson G.W."/>
            <person name="Hugenholtz P."/>
            <person name="Polz M.F."/>
            <person name="Zhang T."/>
        </authorList>
    </citation>
    <scope>NUCLEOTIDE SEQUENCE</scope>
    <source>
        <strain evidence="11">HKST-UBA02</strain>
    </source>
</reference>
<keyword evidence="5" id="KW-0680">Restriction system</keyword>
<sequence>MKTGWVGWNLLHALALELVWLIQMEDGGLIRSPLQEGRRRLRLGSVPGLRLLEEWNHARVGDPLPSLFGPDAEPGSKDGVPSVRPSRPPSLGDSGAGHTPTEVPAPTRDQAFHDGLDRARSLATRLELSLPEIQELVRRLYSLAVSMRPEEDLPGLVHGHGQRHRLVRMPRGKLGFKLDRERSRGQGIFTTPPEILRELSAAVLGPALTLAGDQAGKLLVADPACGSGQFLLAAARSLVGLPGRDRGARLRRLTGVYGVDLDPLAARTAAHNLSLWAAHVLQDRELPGSRRGSRRGEPPRFVGDEIDALFGPEFPTFLGRNVQIGNALLLEPSSFSPGFAWERRFPDVFARDNAGFDVVLGNPPWISFGLRDRQISMEEERAYFERHYPAGTQYKLTLYPLFIELALQLVREGGHHGLLVPDSILSGHHFSRIRARLVESSDLLELALVEAAPWPGAQIGYTVFYSARKRGDHVARPETVRNRVLHADRQAARGARKRNVAQAFLPGTPGDARNARESRYESAEVNVPSSQYRGTDGAPLRVFRDEEEYNFLRAMQSAPFRLRDVAWTYSGLIARHGQRSVQSKRIESRFLVRDKRGREVYRDDDATKTWRDALVSGAEITPYKVEWDGSRLFVPDDPDDLARIYKSGFDLGRYRRPKVFLRQTGDRLIAAVDRNGYYCLNNLHLVGGKDTTKVSPLLLVGLLMSAPVQRIYRIYALEGARPLAQVDLKTVESLPYPSDAEGQPIGVGSPAPRTHPQARRIVQKMSTWLAQGSFHAFADQVQRACETASRPFDSSGPLRGREVLSLILLRLLELREAAEVGTPTEEEVRTDGETLQGILDELFSVLFQLEAGVPT</sequence>
<dbReference type="InterPro" id="IPR050953">
    <property type="entry name" value="N4_N6_ade-DNA_methylase"/>
</dbReference>
<evidence type="ECO:0000259" key="10">
    <source>
        <dbReference type="Pfam" id="PF12950"/>
    </source>
</evidence>
<dbReference type="Gene3D" id="3.90.220.10">
    <property type="entry name" value="Adenine-n6-DNA-methyltransferase Taqi, Chain A, domain 2"/>
    <property type="match status" value="1"/>
</dbReference>
<evidence type="ECO:0000256" key="5">
    <source>
        <dbReference type="ARBA" id="ARBA00022747"/>
    </source>
</evidence>
<dbReference type="SUPFAM" id="SSF53335">
    <property type="entry name" value="S-adenosyl-L-methionine-dependent methyltransferases"/>
    <property type="match status" value="1"/>
</dbReference>
<dbReference type="AlphaFoldDB" id="A0A956NDL9"/>
<reference evidence="11" key="1">
    <citation type="submission" date="2020-04" db="EMBL/GenBank/DDBJ databases">
        <authorList>
            <person name="Zhang T."/>
        </authorList>
    </citation>
    <scope>NUCLEOTIDE SEQUENCE</scope>
    <source>
        <strain evidence="11">HKST-UBA02</strain>
    </source>
</reference>
<dbReference type="EC" id="2.1.1.72" evidence="1"/>
<evidence type="ECO:0000256" key="2">
    <source>
        <dbReference type="ARBA" id="ARBA00022603"/>
    </source>
</evidence>
<dbReference type="PANTHER" id="PTHR33841">
    <property type="entry name" value="DNA METHYLTRANSFERASE YEEA-RELATED"/>
    <property type="match status" value="1"/>
</dbReference>
<accession>A0A956NDL9</accession>
<feature type="region of interest" description="Disordered" evidence="8">
    <location>
        <begin position="502"/>
        <end position="532"/>
    </location>
</feature>
<keyword evidence="4" id="KW-0949">S-adenosyl-L-methionine</keyword>
<feature type="compositionally biased region" description="Basic and acidic residues" evidence="8">
    <location>
        <begin position="513"/>
        <end position="522"/>
    </location>
</feature>
<evidence type="ECO:0000259" key="9">
    <source>
        <dbReference type="Pfam" id="PF07669"/>
    </source>
</evidence>
<feature type="domain" description="TaqI-like C-terminal specificity" evidence="10">
    <location>
        <begin position="615"/>
        <end position="735"/>
    </location>
</feature>
<name>A0A956NDL9_UNCEI</name>
<evidence type="ECO:0000256" key="7">
    <source>
        <dbReference type="ARBA" id="ARBA00047942"/>
    </source>
</evidence>
<dbReference type="PANTHER" id="PTHR33841:SF1">
    <property type="entry name" value="DNA METHYLTRANSFERASE A"/>
    <property type="match status" value="1"/>
</dbReference>
<dbReference type="PRINTS" id="PR00507">
    <property type="entry name" value="N12N6MTFRASE"/>
</dbReference>
<feature type="domain" description="Type II methyltransferase M.TaqI-like" evidence="9">
    <location>
        <begin position="256"/>
        <end position="446"/>
    </location>
</feature>
<dbReference type="GO" id="GO:0009307">
    <property type="term" value="P:DNA restriction-modification system"/>
    <property type="evidence" value="ECO:0007669"/>
    <property type="project" value="UniProtKB-KW"/>
</dbReference>
<feature type="region of interest" description="Disordered" evidence="8">
    <location>
        <begin position="66"/>
        <end position="109"/>
    </location>
</feature>
<dbReference type="InterPro" id="IPR002052">
    <property type="entry name" value="DNA_methylase_N6_adenine_CS"/>
</dbReference>
<proteinExistence type="predicted"/>
<dbReference type="Proteomes" id="UP000739538">
    <property type="component" value="Unassembled WGS sequence"/>
</dbReference>
<gene>
    <name evidence="11" type="ORF">KDA27_11970</name>
</gene>
<evidence type="ECO:0000313" key="11">
    <source>
        <dbReference type="EMBL" id="MCA9756511.1"/>
    </source>
</evidence>
<dbReference type="GO" id="GO:0032259">
    <property type="term" value="P:methylation"/>
    <property type="evidence" value="ECO:0007669"/>
    <property type="project" value="UniProtKB-KW"/>
</dbReference>
<comment type="caution">
    <text evidence="11">The sequence shown here is derived from an EMBL/GenBank/DDBJ whole genome shotgun (WGS) entry which is preliminary data.</text>
</comment>
<dbReference type="Gene3D" id="3.40.50.150">
    <property type="entry name" value="Vaccinia Virus protein VP39"/>
    <property type="match status" value="1"/>
</dbReference>
<keyword evidence="6" id="KW-0238">DNA-binding</keyword>
<dbReference type="InterPro" id="IPR029063">
    <property type="entry name" value="SAM-dependent_MTases_sf"/>
</dbReference>
<evidence type="ECO:0000313" key="12">
    <source>
        <dbReference type="Proteomes" id="UP000739538"/>
    </source>
</evidence>
<evidence type="ECO:0000256" key="8">
    <source>
        <dbReference type="SAM" id="MobiDB-lite"/>
    </source>
</evidence>
<keyword evidence="3" id="KW-0808">Transferase</keyword>
<dbReference type="InterPro" id="IPR023135">
    <property type="entry name" value="N6_DNA_MeTrfase_TaqI_C"/>
</dbReference>
<dbReference type="PROSITE" id="PS00092">
    <property type="entry name" value="N6_MTASE"/>
    <property type="match status" value="1"/>
</dbReference>
<keyword evidence="2 11" id="KW-0489">Methyltransferase</keyword>
<dbReference type="GO" id="GO:0003677">
    <property type="term" value="F:DNA binding"/>
    <property type="evidence" value="ECO:0007669"/>
    <property type="project" value="UniProtKB-KW"/>
</dbReference>
<dbReference type="Pfam" id="PF07669">
    <property type="entry name" value="Eco57I"/>
    <property type="match status" value="1"/>
</dbReference>
<evidence type="ECO:0000256" key="3">
    <source>
        <dbReference type="ARBA" id="ARBA00022679"/>
    </source>
</evidence>
<protein>
    <recommendedName>
        <fullName evidence="1">site-specific DNA-methyltransferase (adenine-specific)</fullName>
        <ecNumber evidence="1">2.1.1.72</ecNumber>
    </recommendedName>
</protein>